<evidence type="ECO:0000259" key="6">
    <source>
        <dbReference type="Pfam" id="PF07291"/>
    </source>
</evidence>
<keyword evidence="4 5" id="KW-0472">Membrane</keyword>
<dbReference type="eggNOG" id="COG2259">
    <property type="taxonomic scope" value="Bacteria"/>
</dbReference>
<feature type="transmembrane region" description="Helical" evidence="5">
    <location>
        <begin position="68"/>
        <end position="90"/>
    </location>
</feature>
<evidence type="ECO:0000313" key="8">
    <source>
        <dbReference type="Proteomes" id="UP000001549"/>
    </source>
</evidence>
<gene>
    <name evidence="7" type="ordered locus">FsymDg_1294</name>
</gene>
<name>F8B142_9ACTN</name>
<protein>
    <submittedName>
        <fullName evidence="7">DoxX family protein</fullName>
    </submittedName>
</protein>
<evidence type="ECO:0000256" key="2">
    <source>
        <dbReference type="ARBA" id="ARBA00022692"/>
    </source>
</evidence>
<dbReference type="RefSeq" id="WP_013872752.1">
    <property type="nucleotide sequence ID" value="NC_015656.1"/>
</dbReference>
<keyword evidence="2 5" id="KW-0812">Transmembrane</keyword>
<feature type="transmembrane region" description="Helical" evidence="5">
    <location>
        <begin position="96"/>
        <end position="117"/>
    </location>
</feature>
<accession>F8B142</accession>
<dbReference type="KEGG" id="fsy:FsymDg_1294"/>
<keyword evidence="8" id="KW-1185">Reference proteome</keyword>
<feature type="transmembrane region" description="Helical" evidence="5">
    <location>
        <begin position="24"/>
        <end position="47"/>
    </location>
</feature>
<proteinExistence type="predicted"/>
<evidence type="ECO:0000256" key="3">
    <source>
        <dbReference type="ARBA" id="ARBA00022989"/>
    </source>
</evidence>
<feature type="domain" description="Methylamine utilisation protein MauE" evidence="6">
    <location>
        <begin position="28"/>
        <end position="159"/>
    </location>
</feature>
<dbReference type="Pfam" id="PF07291">
    <property type="entry name" value="MauE"/>
    <property type="match status" value="1"/>
</dbReference>
<dbReference type="InterPro" id="IPR009908">
    <property type="entry name" value="Methylamine_util_MauE"/>
</dbReference>
<dbReference type="GO" id="GO:0016020">
    <property type="term" value="C:membrane"/>
    <property type="evidence" value="ECO:0007669"/>
    <property type="project" value="UniProtKB-SubCell"/>
</dbReference>
<keyword evidence="3 5" id="KW-1133">Transmembrane helix</keyword>
<dbReference type="UniPathway" id="UPA00895"/>
<dbReference type="GO" id="GO:0030416">
    <property type="term" value="P:methylamine metabolic process"/>
    <property type="evidence" value="ECO:0007669"/>
    <property type="project" value="InterPro"/>
</dbReference>
<feature type="transmembrane region" description="Helical" evidence="5">
    <location>
        <begin position="150"/>
        <end position="168"/>
    </location>
</feature>
<evidence type="ECO:0000313" key="7">
    <source>
        <dbReference type="EMBL" id="AEH08778.1"/>
    </source>
</evidence>
<dbReference type="AlphaFoldDB" id="F8B142"/>
<evidence type="ECO:0000256" key="4">
    <source>
        <dbReference type="ARBA" id="ARBA00023136"/>
    </source>
</evidence>
<dbReference type="HOGENOM" id="CLU_101331_0_0_11"/>
<reference evidence="7 8" key="1">
    <citation type="submission" date="2011-05" db="EMBL/GenBank/DDBJ databases">
        <title>Complete sequence of chromosome of Frankia symbiont of Datisca glomerata.</title>
        <authorList>
            <consortium name="US DOE Joint Genome Institute"/>
            <person name="Lucas S."/>
            <person name="Han J."/>
            <person name="Lapidus A."/>
            <person name="Cheng J.-F."/>
            <person name="Goodwin L."/>
            <person name="Pitluck S."/>
            <person name="Peters L."/>
            <person name="Mikhailova N."/>
            <person name="Chertkov O."/>
            <person name="Teshima H."/>
            <person name="Han C."/>
            <person name="Tapia R."/>
            <person name="Land M."/>
            <person name="Hauser L."/>
            <person name="Kyrpides N."/>
            <person name="Ivanova N."/>
            <person name="Pagani I."/>
            <person name="Berry A."/>
            <person name="Pawlowski K."/>
            <person name="Persson T."/>
            <person name="Vanden Heuvel B."/>
            <person name="Benson D."/>
            <person name="Woyke T."/>
        </authorList>
    </citation>
    <scope>NUCLEOTIDE SEQUENCE [LARGE SCALE GENOMIC DNA]</scope>
    <source>
        <strain evidence="8">4085684</strain>
    </source>
</reference>
<evidence type="ECO:0000256" key="5">
    <source>
        <dbReference type="SAM" id="Phobius"/>
    </source>
</evidence>
<dbReference type="EMBL" id="CP002801">
    <property type="protein sequence ID" value="AEH08778.1"/>
    <property type="molecule type" value="Genomic_DNA"/>
</dbReference>
<sequence>MTNQQTTTGRTIAGAAAASSRVPLVLATVSTLLRLGLAGLWLAAGLVKIGDPQGMVRSVRAFRILPEGLVHPVAYAVPFVEIALGLLLLVGLAVQVSAAVSTLLLAVYIAAIASAAARGLRIDCGCFSTGGDLTAGAPTHYTGEIIRDGLLLAASVLVVCLPAGALTVDRLLERGTRPPAVEGPQAVRP</sequence>
<comment type="subcellular location">
    <subcellularLocation>
        <location evidence="1">Membrane</location>
        <topology evidence="1">Multi-pass membrane protein</topology>
    </subcellularLocation>
</comment>
<dbReference type="STRING" id="656024.FsymDg_1294"/>
<dbReference type="Proteomes" id="UP000001549">
    <property type="component" value="Chromosome"/>
</dbReference>
<organism evidence="7 8">
    <name type="scientific">Candidatus Protofrankia datiscae</name>
    <dbReference type="NCBI Taxonomy" id="2716812"/>
    <lineage>
        <taxon>Bacteria</taxon>
        <taxon>Bacillati</taxon>
        <taxon>Actinomycetota</taxon>
        <taxon>Actinomycetes</taxon>
        <taxon>Frankiales</taxon>
        <taxon>Frankiaceae</taxon>
        <taxon>Protofrankia</taxon>
    </lineage>
</organism>
<evidence type="ECO:0000256" key="1">
    <source>
        <dbReference type="ARBA" id="ARBA00004141"/>
    </source>
</evidence>